<dbReference type="OrthoDB" id="252760at2157"/>
<evidence type="ECO:0000259" key="1">
    <source>
        <dbReference type="Pfam" id="PF18545"/>
    </source>
</evidence>
<protein>
    <recommendedName>
        <fullName evidence="1">Halobacterial output domain-containing protein</fullName>
    </recommendedName>
</protein>
<accession>A0A1N6XQG9</accession>
<reference evidence="3" key="1">
    <citation type="submission" date="2017-01" db="EMBL/GenBank/DDBJ databases">
        <authorList>
            <person name="Varghese N."/>
            <person name="Submissions S."/>
        </authorList>
    </citation>
    <scope>NUCLEOTIDE SEQUENCE [LARGE SCALE GENOMIC DNA]</scope>
    <source>
        <strain evidence="3">CGMCC 1.7737</strain>
    </source>
</reference>
<evidence type="ECO:0000313" key="2">
    <source>
        <dbReference type="EMBL" id="SIR04562.1"/>
    </source>
</evidence>
<dbReference type="InterPro" id="IPR055927">
    <property type="entry name" value="DUF7504"/>
</dbReference>
<evidence type="ECO:0000313" key="3">
    <source>
        <dbReference type="Proteomes" id="UP000186914"/>
    </source>
</evidence>
<dbReference type="RefSeq" id="WP_076428883.1">
    <property type="nucleotide sequence ID" value="NZ_FTNO01000001.1"/>
</dbReference>
<dbReference type="Proteomes" id="UP000186914">
    <property type="component" value="Unassembled WGS sequence"/>
</dbReference>
<proteinExistence type="predicted"/>
<dbReference type="Pfam" id="PF24336">
    <property type="entry name" value="DUF7504"/>
    <property type="match status" value="1"/>
</dbReference>
<dbReference type="AlphaFoldDB" id="A0A1N6XQG9"/>
<organism evidence="2 3">
    <name type="scientific">Haladaptatus litoreus</name>
    <dbReference type="NCBI Taxonomy" id="553468"/>
    <lineage>
        <taxon>Archaea</taxon>
        <taxon>Methanobacteriati</taxon>
        <taxon>Methanobacteriota</taxon>
        <taxon>Stenosarchaea group</taxon>
        <taxon>Halobacteria</taxon>
        <taxon>Halobacteriales</taxon>
        <taxon>Haladaptataceae</taxon>
        <taxon>Haladaptatus</taxon>
    </lineage>
</organism>
<dbReference type="EMBL" id="FTNO01000001">
    <property type="protein sequence ID" value="SIR04562.1"/>
    <property type="molecule type" value="Genomic_DNA"/>
</dbReference>
<feature type="domain" description="Halobacterial output" evidence="1">
    <location>
        <begin position="31"/>
        <end position="102"/>
    </location>
</feature>
<name>A0A1N6XQG9_9EURY</name>
<gene>
    <name evidence="2" type="ORF">SAMN05421858_1231</name>
</gene>
<sequence>MSADNESATSPFMCGVEAPITFQHDWGSEDVLAASIIQRMVEEAETDSTDVPDSLYRCIDPDALEDLFRPLQDGTPRTSGEVTFALAGHYVTASSDGTIEIESELGRLKRTGGNLLLTGDVPADVFERLSAQFLGEAAYDRTQLLALYGRNSEVARSRLSRADTNAHRAHLLTYEAPVRSTAQTSQSDYPGQPSVSTITGTIEDFQRAIDDEVFELQHQRRGFEPGELRFCFDSLRLLSDEEDAQTVEGFLRTVTNTVDEVLGLGHYVFAEAYDSSRVLAIEPLFDVTIQLKIGENGPEQRWHLHDTDYTTIWFPV</sequence>
<dbReference type="Pfam" id="PF18545">
    <property type="entry name" value="HalOD1"/>
    <property type="match status" value="1"/>
</dbReference>
<keyword evidence="3" id="KW-1185">Reference proteome</keyword>
<dbReference type="InterPro" id="IPR040624">
    <property type="entry name" value="HalOD1"/>
</dbReference>